<dbReference type="AlphaFoldDB" id="A0A850R1Y2"/>
<protein>
    <recommendedName>
        <fullName evidence="4">Lipoprotein</fullName>
    </recommendedName>
</protein>
<evidence type="ECO:0008006" key="4">
    <source>
        <dbReference type="Google" id="ProtNLM"/>
    </source>
</evidence>
<keyword evidence="1" id="KW-0175">Coiled coil</keyword>
<dbReference type="PROSITE" id="PS51257">
    <property type="entry name" value="PROKAR_LIPOPROTEIN"/>
    <property type="match status" value="1"/>
</dbReference>
<evidence type="ECO:0000313" key="3">
    <source>
        <dbReference type="Proteomes" id="UP000563523"/>
    </source>
</evidence>
<reference evidence="2 3" key="1">
    <citation type="submission" date="2020-06" db="EMBL/GenBank/DDBJ databases">
        <authorList>
            <person name="Kang J."/>
        </authorList>
    </citation>
    <scope>NUCLEOTIDE SEQUENCE [LARGE SCALE GENOMIC DNA]</scope>
    <source>
        <strain evidence="2 3">DCY120</strain>
    </source>
</reference>
<dbReference type="Proteomes" id="UP000563523">
    <property type="component" value="Unassembled WGS sequence"/>
</dbReference>
<dbReference type="EMBL" id="JABZEC010000006">
    <property type="protein sequence ID" value="NVY96933.1"/>
    <property type="molecule type" value="Genomic_DNA"/>
</dbReference>
<comment type="caution">
    <text evidence="2">The sequence shown here is derived from an EMBL/GenBank/DDBJ whole genome shotgun (WGS) entry which is preliminary data.</text>
</comment>
<gene>
    <name evidence="2" type="ORF">HU830_07190</name>
</gene>
<feature type="coiled-coil region" evidence="1">
    <location>
        <begin position="122"/>
        <end position="156"/>
    </location>
</feature>
<dbReference type="RefSeq" id="WP_176943088.1">
    <property type="nucleotide sequence ID" value="NZ_JABZEC010000006.1"/>
</dbReference>
<organism evidence="2 3">
    <name type="scientific">Bombilactobacillus apium</name>
    <dbReference type="NCBI Taxonomy" id="2675299"/>
    <lineage>
        <taxon>Bacteria</taxon>
        <taxon>Bacillati</taxon>
        <taxon>Bacillota</taxon>
        <taxon>Bacilli</taxon>
        <taxon>Lactobacillales</taxon>
        <taxon>Lactobacillaceae</taxon>
        <taxon>Bombilactobacillus</taxon>
    </lineage>
</organism>
<name>A0A850R1Y2_9LACO</name>
<accession>A0A850R1Y2</accession>
<sequence>MMSVKKSKFGKVFIMSLIGLVMMTGCQGKQTHSTASKKSSTEEVMVSNVQLKEAFLKQMDDYGHLMDKYADSISQQKNLMAQPAAKIDRDTAALDRRIRNNSLNHTTTSHLLQFTGDLRQFAQLLSQNKASAKKVAQRLNQEISQLETELKVSADELPASVNRSTQKLDQIQQTQAKK</sequence>
<proteinExistence type="predicted"/>
<keyword evidence="3" id="KW-1185">Reference proteome</keyword>
<evidence type="ECO:0000313" key="2">
    <source>
        <dbReference type="EMBL" id="NVY96933.1"/>
    </source>
</evidence>
<evidence type="ECO:0000256" key="1">
    <source>
        <dbReference type="SAM" id="Coils"/>
    </source>
</evidence>